<evidence type="ECO:0000256" key="4">
    <source>
        <dbReference type="PROSITE-ProRule" id="PRU00433"/>
    </source>
</evidence>
<evidence type="ECO:0000256" key="2">
    <source>
        <dbReference type="ARBA" id="ARBA00022723"/>
    </source>
</evidence>
<accession>A0A7W9CK67</accession>
<dbReference type="RefSeq" id="WP_221230651.1">
    <property type="nucleotide sequence ID" value="NZ_JACHOR010000004.1"/>
</dbReference>
<evidence type="ECO:0000256" key="1">
    <source>
        <dbReference type="ARBA" id="ARBA00022617"/>
    </source>
</evidence>
<sequence length="141" mass="14566">MKPLILPVLILMLSACASVAAPPSDRPRGEGPASTENSGTDAMVARGAAFAAANCSGCHALGATGNSPHPRAPAFRDIGKRYPVDELSEAFAEGIVTAHPDMPEFILTPDDNRAVIAYLKSVQTVGRPASADRTLAEAPNS</sequence>
<comment type="caution">
    <text evidence="8">The sequence shown here is derived from an EMBL/GenBank/DDBJ whole genome shotgun (WGS) entry which is preliminary data.</text>
</comment>
<dbReference type="SUPFAM" id="SSF46626">
    <property type="entry name" value="Cytochrome c"/>
    <property type="match status" value="1"/>
</dbReference>
<keyword evidence="3 4" id="KW-0408">Iron</keyword>
<keyword evidence="2 4" id="KW-0479">Metal-binding</keyword>
<dbReference type="GO" id="GO:0046872">
    <property type="term" value="F:metal ion binding"/>
    <property type="evidence" value="ECO:0007669"/>
    <property type="project" value="UniProtKB-KW"/>
</dbReference>
<dbReference type="GO" id="GO:0020037">
    <property type="term" value="F:heme binding"/>
    <property type="evidence" value="ECO:0007669"/>
    <property type="project" value="InterPro"/>
</dbReference>
<organism evidence="8 9">
    <name type="scientific">Brevundimonas variabilis</name>
    <dbReference type="NCBI Taxonomy" id="74312"/>
    <lineage>
        <taxon>Bacteria</taxon>
        <taxon>Pseudomonadati</taxon>
        <taxon>Pseudomonadota</taxon>
        <taxon>Alphaproteobacteria</taxon>
        <taxon>Caulobacterales</taxon>
        <taxon>Caulobacteraceae</taxon>
        <taxon>Brevundimonas</taxon>
    </lineage>
</organism>
<keyword evidence="1 4" id="KW-0349">Heme</keyword>
<gene>
    <name evidence="8" type="ORF">GGR13_002309</name>
</gene>
<dbReference type="GO" id="GO:0009055">
    <property type="term" value="F:electron transfer activity"/>
    <property type="evidence" value="ECO:0007669"/>
    <property type="project" value="InterPro"/>
</dbReference>
<feature type="region of interest" description="Disordered" evidence="5">
    <location>
        <begin position="20"/>
        <end position="40"/>
    </location>
</feature>
<evidence type="ECO:0000313" key="8">
    <source>
        <dbReference type="EMBL" id="MBB5746702.1"/>
    </source>
</evidence>
<protein>
    <submittedName>
        <fullName evidence="8">Mono/diheme cytochrome c family protein</fullName>
    </submittedName>
</protein>
<feature type="domain" description="Cytochrome c" evidence="7">
    <location>
        <begin position="42"/>
        <end position="123"/>
    </location>
</feature>
<dbReference type="PROSITE" id="PS51007">
    <property type="entry name" value="CYTC"/>
    <property type="match status" value="1"/>
</dbReference>
<keyword evidence="6" id="KW-0732">Signal</keyword>
<reference evidence="8 9" key="1">
    <citation type="submission" date="2020-08" db="EMBL/GenBank/DDBJ databases">
        <title>Genomic Encyclopedia of Type Strains, Phase IV (KMG-IV): sequencing the most valuable type-strain genomes for metagenomic binning, comparative biology and taxonomic classification.</title>
        <authorList>
            <person name="Goeker M."/>
        </authorList>
    </citation>
    <scope>NUCLEOTIDE SEQUENCE [LARGE SCALE GENOMIC DNA]</scope>
    <source>
        <strain evidence="8 9">DSM 4737</strain>
    </source>
</reference>
<keyword evidence="9" id="KW-1185">Reference proteome</keyword>
<dbReference type="AlphaFoldDB" id="A0A7W9CK67"/>
<evidence type="ECO:0000259" key="7">
    <source>
        <dbReference type="PROSITE" id="PS51007"/>
    </source>
</evidence>
<dbReference type="Gene3D" id="1.10.760.10">
    <property type="entry name" value="Cytochrome c-like domain"/>
    <property type="match status" value="1"/>
</dbReference>
<dbReference type="InterPro" id="IPR009056">
    <property type="entry name" value="Cyt_c-like_dom"/>
</dbReference>
<dbReference type="EMBL" id="JACHOR010000004">
    <property type="protein sequence ID" value="MBB5746702.1"/>
    <property type="molecule type" value="Genomic_DNA"/>
</dbReference>
<evidence type="ECO:0000256" key="6">
    <source>
        <dbReference type="SAM" id="SignalP"/>
    </source>
</evidence>
<feature type="signal peptide" evidence="6">
    <location>
        <begin position="1"/>
        <end position="20"/>
    </location>
</feature>
<dbReference type="PROSITE" id="PS51257">
    <property type="entry name" value="PROKAR_LIPOPROTEIN"/>
    <property type="match status" value="1"/>
</dbReference>
<dbReference type="InterPro" id="IPR036909">
    <property type="entry name" value="Cyt_c-like_dom_sf"/>
</dbReference>
<proteinExistence type="predicted"/>
<evidence type="ECO:0000256" key="5">
    <source>
        <dbReference type="SAM" id="MobiDB-lite"/>
    </source>
</evidence>
<evidence type="ECO:0000313" key="9">
    <source>
        <dbReference type="Proteomes" id="UP000545037"/>
    </source>
</evidence>
<feature type="chain" id="PRO_5031183090" evidence="6">
    <location>
        <begin position="21"/>
        <end position="141"/>
    </location>
</feature>
<dbReference type="Proteomes" id="UP000545037">
    <property type="component" value="Unassembled WGS sequence"/>
</dbReference>
<dbReference type="Pfam" id="PF00034">
    <property type="entry name" value="Cytochrom_C"/>
    <property type="match status" value="1"/>
</dbReference>
<evidence type="ECO:0000256" key="3">
    <source>
        <dbReference type="ARBA" id="ARBA00023004"/>
    </source>
</evidence>
<name>A0A7W9CK67_9CAUL</name>